<dbReference type="Pfam" id="PF07920">
    <property type="entry name" value="DUF1684"/>
    <property type="match status" value="1"/>
</dbReference>
<name>A0ABU0YWZ9_9MICO</name>
<dbReference type="PANTHER" id="PTHR41913:SF1">
    <property type="entry name" value="DUF1684 DOMAIN-CONTAINING PROTEIN"/>
    <property type="match status" value="1"/>
</dbReference>
<gene>
    <name evidence="1" type="ORF">Q9R08_02575</name>
</gene>
<keyword evidence="2" id="KW-1185">Reference proteome</keyword>
<dbReference type="RefSeq" id="WP_308866253.1">
    <property type="nucleotide sequence ID" value="NZ_JAVFWO010000001.1"/>
</dbReference>
<sequence>MTSTLNTDIDRAQFGRDWDTWHRAHETHRADPLGFFAITGLHWLGSEPIALPGAPGTWSLGLGADGVVVELAEGESLTLDGATITGRHAFGELPERSSLTPGFTAGDVAGAVEIAQRGGHTILRPRRADHPFLAEYPGTPTYVPNPRWRVAARFRPFDAPRPTEVGAAVDGLTHVYDAPGVLEFSWRGDHFTLTAFDGKAPGDLLVLFTDATSGLTTYAANRSVGVDAPDADGWTTIDFNRAVNLPCAYTDFATCPLPPEGNRLPIGIEAGEKTPLTRVRSTDALVAPAVAA</sequence>
<evidence type="ECO:0000313" key="1">
    <source>
        <dbReference type="EMBL" id="MDQ7876852.1"/>
    </source>
</evidence>
<dbReference type="EMBL" id="JAVFWO010000001">
    <property type="protein sequence ID" value="MDQ7876852.1"/>
    <property type="molecule type" value="Genomic_DNA"/>
</dbReference>
<dbReference type="Proteomes" id="UP001235133">
    <property type="component" value="Unassembled WGS sequence"/>
</dbReference>
<reference evidence="1 2" key="1">
    <citation type="submission" date="2023-08" db="EMBL/GenBank/DDBJ databases">
        <title>Microbacterium psychrotolerans sp. nov., a psychrotolerant bacterium isolated from soil in Heilongjiang Province, China.</title>
        <authorList>
            <person name="An P."/>
            <person name="Zhao D."/>
            <person name="Xiang H."/>
        </authorList>
    </citation>
    <scope>NUCLEOTIDE SEQUENCE [LARGE SCALE GENOMIC DNA]</scope>
    <source>
        <strain evidence="1 2">QXD-8</strain>
    </source>
</reference>
<proteinExistence type="predicted"/>
<accession>A0ABU0YWZ9</accession>
<dbReference type="InterPro" id="IPR012467">
    <property type="entry name" value="DUF1684"/>
</dbReference>
<protein>
    <submittedName>
        <fullName evidence="1">DUF1684 domain-containing protein</fullName>
    </submittedName>
</protein>
<evidence type="ECO:0000313" key="2">
    <source>
        <dbReference type="Proteomes" id="UP001235133"/>
    </source>
</evidence>
<dbReference type="PANTHER" id="PTHR41913">
    <property type="entry name" value="DUF1684 DOMAIN-CONTAINING PROTEIN"/>
    <property type="match status" value="1"/>
</dbReference>
<organism evidence="1 2">
    <name type="scientific">Microbacterium psychrotolerans</name>
    <dbReference type="NCBI Taxonomy" id="3068321"/>
    <lineage>
        <taxon>Bacteria</taxon>
        <taxon>Bacillati</taxon>
        <taxon>Actinomycetota</taxon>
        <taxon>Actinomycetes</taxon>
        <taxon>Micrococcales</taxon>
        <taxon>Microbacteriaceae</taxon>
        <taxon>Microbacterium</taxon>
    </lineage>
</organism>
<comment type="caution">
    <text evidence="1">The sequence shown here is derived from an EMBL/GenBank/DDBJ whole genome shotgun (WGS) entry which is preliminary data.</text>
</comment>